<organism evidence="1">
    <name type="scientific">Glycine max</name>
    <name type="common">Soybean</name>
    <name type="synonym">Glycine hispida</name>
    <dbReference type="NCBI Taxonomy" id="3847"/>
    <lineage>
        <taxon>Eukaryota</taxon>
        <taxon>Viridiplantae</taxon>
        <taxon>Streptophyta</taxon>
        <taxon>Embryophyta</taxon>
        <taxon>Tracheophyta</taxon>
        <taxon>Spermatophyta</taxon>
        <taxon>Magnoliopsida</taxon>
        <taxon>eudicotyledons</taxon>
        <taxon>Gunneridae</taxon>
        <taxon>Pentapetalae</taxon>
        <taxon>rosids</taxon>
        <taxon>fabids</taxon>
        <taxon>Fabales</taxon>
        <taxon>Fabaceae</taxon>
        <taxon>Papilionoideae</taxon>
        <taxon>50 kb inversion clade</taxon>
        <taxon>NPAAA clade</taxon>
        <taxon>indigoferoid/millettioid clade</taxon>
        <taxon>Phaseoleae</taxon>
        <taxon>Glycine</taxon>
        <taxon>Glycine subgen. Soja</taxon>
    </lineage>
</organism>
<dbReference type="EMBL" id="BT095799">
    <property type="protein sequence ID" value="ACU20033.1"/>
    <property type="molecule type" value="mRNA"/>
</dbReference>
<proteinExistence type="evidence at transcript level"/>
<protein>
    <submittedName>
        <fullName evidence="1">Uncharacterized protein</fullName>
    </submittedName>
</protein>
<accession>C6TDY1</accession>
<evidence type="ECO:0000313" key="1">
    <source>
        <dbReference type="EMBL" id="ACU20033.1"/>
    </source>
</evidence>
<reference evidence="1" key="1">
    <citation type="submission" date="2009-08" db="EMBL/GenBank/DDBJ databases">
        <authorList>
            <person name="Cheung F."/>
            <person name="Xiao Y."/>
            <person name="Chan A."/>
            <person name="Moskal W."/>
            <person name="Town C.D."/>
        </authorList>
    </citation>
    <scope>NUCLEOTIDE SEQUENCE</scope>
</reference>
<name>C6TDY1_SOYBN</name>
<sequence>MFPEELIKVFHCTVHINRNRVRTLVSCWEEEKSGESIRFGPGMLICCSVHLGYNNRLNAAKMFSKLVVCWFQSLAVATPGSINLKQNIL</sequence>
<dbReference type="AlphaFoldDB" id="C6TDY1"/>